<keyword evidence="2" id="KW-1003">Cell membrane</keyword>
<evidence type="ECO:0000256" key="3">
    <source>
        <dbReference type="ARBA" id="ARBA00022692"/>
    </source>
</evidence>
<keyword evidence="5 7" id="KW-0472">Membrane</keyword>
<keyword evidence="3 7" id="KW-0812">Transmembrane</keyword>
<name>A0ABW2UM45_9RHOB</name>
<evidence type="ECO:0000313" key="8">
    <source>
        <dbReference type="EMBL" id="MFC7705827.1"/>
    </source>
</evidence>
<sequence>MRRGVIGPAMVAALAALLVLLTVRGPERAHRAPPGTRLRAGRAPMAEGGRGRTAAGPLQIPLAGWKDILWRSYGQLGQDRVMLVAAGVTFYGLLALFPALTALISVYGLFADAGTVVRHVGMMEGLLPDSAIEILSGQMERIAAQPTGQLGFGFVMGLGITLWSANNGMKAIFDAMNVAYNEVEGRSFLRLTAVSLFFTLCAMALVVVIIGVVVLLPVALRFVGLDGLGELALRVGRWPVLLLALIGAICVIYRFAPDRERPDWRWVWPGALVAAVVWVAASIGFSWYVTSFDSYNETYGSLGAVIAFMVWMWVSATIVIMGAELNAEMERQTRRDSTTGAPLPMGQRGAQAADTLGQSRS</sequence>
<dbReference type="Pfam" id="PF03631">
    <property type="entry name" value="Virul_fac_BrkB"/>
    <property type="match status" value="1"/>
</dbReference>
<feature type="transmembrane region" description="Helical" evidence="7">
    <location>
        <begin position="81"/>
        <end position="110"/>
    </location>
</feature>
<comment type="caution">
    <text evidence="8">The sequence shown here is derived from an EMBL/GenBank/DDBJ whole genome shotgun (WGS) entry which is preliminary data.</text>
</comment>
<feature type="transmembrane region" description="Helical" evidence="7">
    <location>
        <begin position="196"/>
        <end position="218"/>
    </location>
</feature>
<feature type="transmembrane region" description="Helical" evidence="7">
    <location>
        <begin position="301"/>
        <end position="325"/>
    </location>
</feature>
<dbReference type="EMBL" id="JBHTFQ010000010">
    <property type="protein sequence ID" value="MFC7705827.1"/>
    <property type="molecule type" value="Genomic_DNA"/>
</dbReference>
<evidence type="ECO:0000256" key="7">
    <source>
        <dbReference type="SAM" id="Phobius"/>
    </source>
</evidence>
<feature type="region of interest" description="Disordered" evidence="6">
    <location>
        <begin position="28"/>
        <end position="53"/>
    </location>
</feature>
<dbReference type="PANTHER" id="PTHR30213">
    <property type="entry name" value="INNER MEMBRANE PROTEIN YHJD"/>
    <property type="match status" value="1"/>
</dbReference>
<evidence type="ECO:0000256" key="5">
    <source>
        <dbReference type="ARBA" id="ARBA00023136"/>
    </source>
</evidence>
<dbReference type="Proteomes" id="UP001596516">
    <property type="component" value="Unassembled WGS sequence"/>
</dbReference>
<evidence type="ECO:0000256" key="1">
    <source>
        <dbReference type="ARBA" id="ARBA00004651"/>
    </source>
</evidence>
<comment type="subcellular location">
    <subcellularLocation>
        <location evidence="1">Cell membrane</location>
        <topology evidence="1">Multi-pass membrane protein</topology>
    </subcellularLocation>
</comment>
<reference evidence="9" key="1">
    <citation type="journal article" date="2019" name="Int. J. Syst. Evol. Microbiol.">
        <title>The Global Catalogue of Microorganisms (GCM) 10K type strain sequencing project: providing services to taxonomists for standard genome sequencing and annotation.</title>
        <authorList>
            <consortium name="The Broad Institute Genomics Platform"/>
            <consortium name="The Broad Institute Genome Sequencing Center for Infectious Disease"/>
            <person name="Wu L."/>
            <person name="Ma J."/>
        </authorList>
    </citation>
    <scope>NUCLEOTIDE SEQUENCE [LARGE SCALE GENOMIC DNA]</scope>
    <source>
        <strain evidence="9">CGMCC 1.12750</strain>
    </source>
</reference>
<accession>A0ABW2UM45</accession>
<dbReference type="PANTHER" id="PTHR30213:SF0">
    <property type="entry name" value="UPF0761 MEMBRANE PROTEIN YIHY"/>
    <property type="match status" value="1"/>
</dbReference>
<keyword evidence="4 7" id="KW-1133">Transmembrane helix</keyword>
<protein>
    <submittedName>
        <fullName evidence="8">YihY/virulence factor BrkB family protein</fullName>
    </submittedName>
</protein>
<proteinExistence type="predicted"/>
<evidence type="ECO:0000256" key="6">
    <source>
        <dbReference type="SAM" id="MobiDB-lite"/>
    </source>
</evidence>
<feature type="transmembrane region" description="Helical" evidence="7">
    <location>
        <begin position="238"/>
        <end position="256"/>
    </location>
</feature>
<organism evidence="8 9">
    <name type="scientific">Plastorhodobacter daqingensis</name>
    <dbReference type="NCBI Taxonomy" id="1387281"/>
    <lineage>
        <taxon>Bacteria</taxon>
        <taxon>Pseudomonadati</taxon>
        <taxon>Pseudomonadota</taxon>
        <taxon>Alphaproteobacteria</taxon>
        <taxon>Rhodobacterales</taxon>
        <taxon>Paracoccaceae</taxon>
        <taxon>Plastorhodobacter</taxon>
    </lineage>
</organism>
<evidence type="ECO:0000256" key="4">
    <source>
        <dbReference type="ARBA" id="ARBA00022989"/>
    </source>
</evidence>
<dbReference type="NCBIfam" id="TIGR00765">
    <property type="entry name" value="yihY_not_rbn"/>
    <property type="match status" value="1"/>
</dbReference>
<gene>
    <name evidence="8" type="ORF">ACFQXB_16725</name>
</gene>
<evidence type="ECO:0000313" key="9">
    <source>
        <dbReference type="Proteomes" id="UP001596516"/>
    </source>
</evidence>
<keyword evidence="9" id="KW-1185">Reference proteome</keyword>
<evidence type="ECO:0000256" key="2">
    <source>
        <dbReference type="ARBA" id="ARBA00022475"/>
    </source>
</evidence>
<feature type="transmembrane region" description="Helical" evidence="7">
    <location>
        <begin position="268"/>
        <end position="289"/>
    </location>
</feature>
<dbReference type="RefSeq" id="WP_377406118.1">
    <property type="nucleotide sequence ID" value="NZ_JBHTFQ010000010.1"/>
</dbReference>
<dbReference type="InterPro" id="IPR017039">
    <property type="entry name" value="Virul_fac_BrkB"/>
</dbReference>
<feature type="region of interest" description="Disordered" evidence="6">
    <location>
        <begin position="331"/>
        <end position="361"/>
    </location>
</feature>